<evidence type="ECO:0000256" key="6">
    <source>
        <dbReference type="ARBA" id="ARBA00023242"/>
    </source>
</evidence>
<protein>
    <recommendedName>
        <fullName evidence="8">AP2/ERF domain-containing protein</fullName>
    </recommendedName>
</protein>
<dbReference type="PANTHER" id="PTHR31677">
    <property type="entry name" value="AP2 DOMAIN CLASS TRANSCRIPTION FACTOR"/>
    <property type="match status" value="1"/>
</dbReference>
<keyword evidence="3" id="KW-0805">Transcription regulation</keyword>
<dbReference type="SUPFAM" id="SSF54171">
    <property type="entry name" value="DNA-binding domain"/>
    <property type="match status" value="1"/>
</dbReference>
<dbReference type="PROSITE" id="PS51032">
    <property type="entry name" value="AP2_ERF"/>
    <property type="match status" value="1"/>
</dbReference>
<reference evidence="9 10" key="1">
    <citation type="submission" date="2023-01" db="EMBL/GenBank/DDBJ databases">
        <authorList>
            <person name="Kreplak J."/>
        </authorList>
    </citation>
    <scope>NUCLEOTIDE SEQUENCE [LARGE SCALE GENOMIC DNA]</scope>
</reference>
<keyword evidence="6" id="KW-0539">Nucleus</keyword>
<name>A0AAV1AGT8_VICFA</name>
<evidence type="ECO:0000256" key="5">
    <source>
        <dbReference type="ARBA" id="ARBA00023163"/>
    </source>
</evidence>
<dbReference type="CDD" id="cd00018">
    <property type="entry name" value="AP2"/>
    <property type="match status" value="1"/>
</dbReference>
<dbReference type="InterPro" id="IPR036955">
    <property type="entry name" value="AP2/ERF_dom_sf"/>
</dbReference>
<dbReference type="InterPro" id="IPR016177">
    <property type="entry name" value="DNA-bd_dom_sf"/>
</dbReference>
<dbReference type="Proteomes" id="UP001157006">
    <property type="component" value="Chromosome 4"/>
</dbReference>
<dbReference type="Gene3D" id="3.30.730.10">
    <property type="entry name" value="AP2/ERF domain"/>
    <property type="match status" value="1"/>
</dbReference>
<dbReference type="GO" id="GO:0009873">
    <property type="term" value="P:ethylene-activated signaling pathway"/>
    <property type="evidence" value="ECO:0007669"/>
    <property type="project" value="UniProtKB-KW"/>
</dbReference>
<comment type="subcellular location">
    <subcellularLocation>
        <location evidence="1">Nucleus</location>
    </subcellularLocation>
</comment>
<evidence type="ECO:0000256" key="1">
    <source>
        <dbReference type="ARBA" id="ARBA00004123"/>
    </source>
</evidence>
<keyword evidence="2" id="KW-0936">Ethylene signaling pathway</keyword>
<dbReference type="AlphaFoldDB" id="A0AAV1AGT8"/>
<keyword evidence="10" id="KW-1185">Reference proteome</keyword>
<organism evidence="9 10">
    <name type="scientific">Vicia faba</name>
    <name type="common">Broad bean</name>
    <name type="synonym">Faba vulgaris</name>
    <dbReference type="NCBI Taxonomy" id="3906"/>
    <lineage>
        <taxon>Eukaryota</taxon>
        <taxon>Viridiplantae</taxon>
        <taxon>Streptophyta</taxon>
        <taxon>Embryophyta</taxon>
        <taxon>Tracheophyta</taxon>
        <taxon>Spermatophyta</taxon>
        <taxon>Magnoliopsida</taxon>
        <taxon>eudicotyledons</taxon>
        <taxon>Gunneridae</taxon>
        <taxon>Pentapetalae</taxon>
        <taxon>rosids</taxon>
        <taxon>fabids</taxon>
        <taxon>Fabales</taxon>
        <taxon>Fabaceae</taxon>
        <taxon>Papilionoideae</taxon>
        <taxon>50 kb inversion clade</taxon>
        <taxon>NPAAA clade</taxon>
        <taxon>Hologalegina</taxon>
        <taxon>IRL clade</taxon>
        <taxon>Fabeae</taxon>
        <taxon>Vicia</taxon>
    </lineage>
</organism>
<dbReference type="GO" id="GO:0003677">
    <property type="term" value="F:DNA binding"/>
    <property type="evidence" value="ECO:0007669"/>
    <property type="project" value="UniProtKB-KW"/>
</dbReference>
<dbReference type="GO" id="GO:0005634">
    <property type="term" value="C:nucleus"/>
    <property type="evidence" value="ECO:0007669"/>
    <property type="project" value="UniProtKB-SubCell"/>
</dbReference>
<feature type="region of interest" description="Disordered" evidence="7">
    <location>
        <begin position="1"/>
        <end position="46"/>
    </location>
</feature>
<dbReference type="Pfam" id="PF00847">
    <property type="entry name" value="AP2"/>
    <property type="match status" value="1"/>
</dbReference>
<accession>A0AAV1AGT8</accession>
<evidence type="ECO:0000313" key="9">
    <source>
        <dbReference type="EMBL" id="CAI8608763.1"/>
    </source>
</evidence>
<evidence type="ECO:0000256" key="3">
    <source>
        <dbReference type="ARBA" id="ARBA00023015"/>
    </source>
</evidence>
<proteinExistence type="predicted"/>
<dbReference type="FunFam" id="3.30.730.10:FF:000001">
    <property type="entry name" value="Ethylene-responsive transcription factor 2"/>
    <property type="match status" value="1"/>
</dbReference>
<dbReference type="SMART" id="SM00380">
    <property type="entry name" value="AP2"/>
    <property type="match status" value="1"/>
</dbReference>
<evidence type="ECO:0000256" key="7">
    <source>
        <dbReference type="SAM" id="MobiDB-lite"/>
    </source>
</evidence>
<evidence type="ECO:0000256" key="4">
    <source>
        <dbReference type="ARBA" id="ARBA00023125"/>
    </source>
</evidence>
<dbReference type="GO" id="GO:0003700">
    <property type="term" value="F:DNA-binding transcription factor activity"/>
    <property type="evidence" value="ECO:0007669"/>
    <property type="project" value="InterPro"/>
</dbReference>
<evidence type="ECO:0000313" key="10">
    <source>
        <dbReference type="Proteomes" id="UP001157006"/>
    </source>
</evidence>
<feature type="compositionally biased region" description="Polar residues" evidence="7">
    <location>
        <begin position="28"/>
        <end position="40"/>
    </location>
</feature>
<gene>
    <name evidence="9" type="ORF">VFH_IV101360</name>
</gene>
<dbReference type="InterPro" id="IPR001471">
    <property type="entry name" value="AP2/ERF_dom"/>
</dbReference>
<feature type="domain" description="AP2/ERF" evidence="8">
    <location>
        <begin position="42"/>
        <end position="99"/>
    </location>
</feature>
<sequence length="328" mass="37606">MEQPLQRLNGMPPTEDQPDNHRRHKKTPPSTVPTNKTGSSIRYRGVRRRPWGRYAAEIRDPHSKERRWLGTFDTAEQAARAYDCAAISMRGSKARTNFFNPETETTEQHYQQHQQHCLFHSFNVPKQQQSQHHGHVSKLNAADYVNHTCSNTNASFVPSFFQHFHHKTDNIISSSASASVSMVAVINQGCYGKDNVTEHIIDDDSDFFPRESSGLLEEIVHKFMKSSKTTNNEKKMKTESFVGSVSQPIKSHHHNMFPENEGFGSVSFDQQQGFPVQQYESFHNGFNFNNNVAMCVEGNYQAAECSMMEDVFYYPELFHSFATRMQNV</sequence>
<evidence type="ECO:0000259" key="8">
    <source>
        <dbReference type="PROSITE" id="PS51032"/>
    </source>
</evidence>
<evidence type="ECO:0000256" key="2">
    <source>
        <dbReference type="ARBA" id="ARBA00022745"/>
    </source>
</evidence>
<keyword evidence="4" id="KW-0238">DNA-binding</keyword>
<dbReference type="PRINTS" id="PR00367">
    <property type="entry name" value="ETHRSPELEMNT"/>
</dbReference>
<keyword evidence="5" id="KW-0804">Transcription</keyword>
<dbReference type="PANTHER" id="PTHR31677:SF245">
    <property type="entry name" value="ETHYLENE-RESPONSIVE TRANSCRIPTION FACTOR ESR1"/>
    <property type="match status" value="1"/>
</dbReference>
<dbReference type="EMBL" id="OX451739">
    <property type="protein sequence ID" value="CAI8608763.1"/>
    <property type="molecule type" value="Genomic_DNA"/>
</dbReference>